<comment type="similarity">
    <text evidence="2">Belongs to the UPF0053 family.</text>
</comment>
<dbReference type="SUPFAM" id="SSF56176">
    <property type="entry name" value="FAD-binding/transporter-associated domain-like"/>
    <property type="match status" value="1"/>
</dbReference>
<protein>
    <submittedName>
        <fullName evidence="13">Hemolysin family protein</fullName>
    </submittedName>
</protein>
<feature type="domain" description="CBS" evidence="11">
    <location>
        <begin position="210"/>
        <end position="273"/>
    </location>
</feature>
<dbReference type="InterPro" id="IPR000644">
    <property type="entry name" value="CBS_dom"/>
</dbReference>
<name>A0ABT1ECT9_9FIRM</name>
<dbReference type="Gene3D" id="3.30.465.10">
    <property type="match status" value="1"/>
</dbReference>
<evidence type="ECO:0000256" key="6">
    <source>
        <dbReference type="ARBA" id="ARBA00023122"/>
    </source>
</evidence>
<dbReference type="InterPro" id="IPR044751">
    <property type="entry name" value="Ion_transp-like_CBS"/>
</dbReference>
<comment type="caution">
    <text evidence="13">The sequence shown here is derived from an EMBL/GenBank/DDBJ whole genome shotgun (WGS) entry which is preliminary data.</text>
</comment>
<dbReference type="Proteomes" id="UP001523566">
    <property type="component" value="Unassembled WGS sequence"/>
</dbReference>
<dbReference type="Pfam" id="PF03471">
    <property type="entry name" value="CorC_HlyC"/>
    <property type="match status" value="1"/>
</dbReference>
<evidence type="ECO:0000256" key="1">
    <source>
        <dbReference type="ARBA" id="ARBA00004141"/>
    </source>
</evidence>
<dbReference type="InterPro" id="IPR016169">
    <property type="entry name" value="FAD-bd_PCMH_sub2"/>
</dbReference>
<dbReference type="CDD" id="cd04590">
    <property type="entry name" value="CBS_pair_CorC_HlyC_assoc"/>
    <property type="match status" value="1"/>
</dbReference>
<dbReference type="InterPro" id="IPR002550">
    <property type="entry name" value="CNNM"/>
</dbReference>
<comment type="subcellular location">
    <subcellularLocation>
        <location evidence="1">Membrane</location>
        <topology evidence="1">Multi-pass membrane protein</topology>
    </subcellularLocation>
</comment>
<dbReference type="PROSITE" id="PS51846">
    <property type="entry name" value="CNNM"/>
    <property type="match status" value="1"/>
</dbReference>
<sequence length="427" mass="48098">MISLDPSSIGKIIALIILLLLSAFFSSAETALTTSNKIRLRGLANEGNKKASTVLNITERPSKMLSAILIGNNIVNVGAASLTTAISYDFGGKWIALGSGIITLLILIFGEITPKTLASIYADGISLRYSSIISIFMKITTPVIFVINSISKLILRIFGVRSDAKNDTLTETELRTILHVSQEDGVIEDQEKEMIYNVFDLGDAKAKDVMVPRVHVVFADVNSTYEELISLFREDKFTRLPVFEDTTDNVIGIINMKDLLLYDNVREFSIRDILRDTFFTYEYKNISELLIEMRDSSFNMAIVLDEYGETSGLITLEDILEEIVGEIRDEYDDNEEDIVTQVEPREYLAEGSANLDDLNEALNTAFESDDYDSIGGYIMEHLDRLPETGDELETSDYIRLKVESMDKNRIEKVRIFLPENLHMQNKE</sequence>
<dbReference type="Pfam" id="PF00571">
    <property type="entry name" value="CBS"/>
    <property type="match status" value="2"/>
</dbReference>
<feature type="transmembrane region" description="Helical" evidence="10">
    <location>
        <begin position="64"/>
        <end position="82"/>
    </location>
</feature>
<feature type="transmembrane region" description="Helical" evidence="10">
    <location>
        <begin position="132"/>
        <end position="155"/>
    </location>
</feature>
<evidence type="ECO:0000256" key="9">
    <source>
        <dbReference type="PROSITE-ProRule" id="PRU01193"/>
    </source>
</evidence>
<keyword evidence="4" id="KW-0677">Repeat</keyword>
<proteinExistence type="inferred from homology"/>
<keyword evidence="3 9" id="KW-0812">Transmembrane</keyword>
<dbReference type="InterPro" id="IPR046342">
    <property type="entry name" value="CBS_dom_sf"/>
</dbReference>
<dbReference type="EMBL" id="JAMZFW010000035">
    <property type="protein sequence ID" value="MCP1103643.1"/>
    <property type="molecule type" value="Genomic_DNA"/>
</dbReference>
<keyword evidence="5 9" id="KW-1133">Transmembrane helix</keyword>
<evidence type="ECO:0000256" key="8">
    <source>
        <dbReference type="PROSITE-ProRule" id="PRU00703"/>
    </source>
</evidence>
<organism evidence="13 14">
    <name type="scientific">Aequitasia blattaphilus</name>
    <dbReference type="NCBI Taxonomy" id="2949332"/>
    <lineage>
        <taxon>Bacteria</taxon>
        <taxon>Bacillati</taxon>
        <taxon>Bacillota</taxon>
        <taxon>Clostridia</taxon>
        <taxon>Lachnospirales</taxon>
        <taxon>Lachnospiraceae</taxon>
        <taxon>Aequitasia</taxon>
    </lineage>
</organism>
<dbReference type="PROSITE" id="PS51371">
    <property type="entry name" value="CBS"/>
    <property type="match status" value="2"/>
</dbReference>
<gene>
    <name evidence="13" type="ORF">NK125_14675</name>
</gene>
<evidence type="ECO:0000256" key="10">
    <source>
        <dbReference type="SAM" id="Phobius"/>
    </source>
</evidence>
<evidence type="ECO:0000256" key="7">
    <source>
        <dbReference type="ARBA" id="ARBA00023136"/>
    </source>
</evidence>
<accession>A0ABT1ECT9</accession>
<dbReference type="PANTHER" id="PTHR22777:SF17">
    <property type="entry name" value="UPF0053 PROTEIN SLL0260"/>
    <property type="match status" value="1"/>
</dbReference>
<dbReference type="SUPFAM" id="SSF54631">
    <property type="entry name" value="CBS-domain pair"/>
    <property type="match status" value="1"/>
</dbReference>
<evidence type="ECO:0000259" key="12">
    <source>
        <dbReference type="PROSITE" id="PS51846"/>
    </source>
</evidence>
<feature type="domain" description="CBS" evidence="11">
    <location>
        <begin position="275"/>
        <end position="330"/>
    </location>
</feature>
<evidence type="ECO:0000313" key="13">
    <source>
        <dbReference type="EMBL" id="MCP1103643.1"/>
    </source>
</evidence>
<dbReference type="Gene3D" id="3.10.580.10">
    <property type="entry name" value="CBS-domain"/>
    <property type="match status" value="1"/>
</dbReference>
<keyword evidence="7 9" id="KW-0472">Membrane</keyword>
<feature type="domain" description="CNNM transmembrane" evidence="12">
    <location>
        <begin position="4"/>
        <end position="191"/>
    </location>
</feature>
<dbReference type="InterPro" id="IPR036318">
    <property type="entry name" value="FAD-bd_PCMH-like_sf"/>
</dbReference>
<keyword evidence="6 8" id="KW-0129">CBS domain</keyword>
<evidence type="ECO:0000256" key="3">
    <source>
        <dbReference type="ARBA" id="ARBA00022692"/>
    </source>
</evidence>
<evidence type="ECO:0000256" key="4">
    <source>
        <dbReference type="ARBA" id="ARBA00022737"/>
    </source>
</evidence>
<dbReference type="Pfam" id="PF01595">
    <property type="entry name" value="CNNM"/>
    <property type="match status" value="1"/>
</dbReference>
<feature type="transmembrane region" description="Helical" evidence="10">
    <location>
        <begin position="94"/>
        <end position="112"/>
    </location>
</feature>
<dbReference type="SMART" id="SM01091">
    <property type="entry name" value="CorC_HlyC"/>
    <property type="match status" value="1"/>
</dbReference>
<evidence type="ECO:0000256" key="5">
    <source>
        <dbReference type="ARBA" id="ARBA00022989"/>
    </source>
</evidence>
<evidence type="ECO:0000256" key="2">
    <source>
        <dbReference type="ARBA" id="ARBA00006337"/>
    </source>
</evidence>
<reference evidence="13 14" key="1">
    <citation type="journal article" date="2022" name="Genome Biol. Evol.">
        <title>Host diet, physiology and behaviors set the stage for Lachnospiraceae cladogenesis.</title>
        <authorList>
            <person name="Vera-Ponce De Leon A."/>
            <person name="Schneider M."/>
            <person name="Jahnes B.C."/>
            <person name="Sadowski V."/>
            <person name="Camuy-Velez L.A."/>
            <person name="Duan J."/>
            <person name="Sabree Z.L."/>
        </authorList>
    </citation>
    <scope>NUCLEOTIDE SEQUENCE [LARGE SCALE GENOMIC DNA]</scope>
    <source>
        <strain evidence="13 14">PAL113</strain>
    </source>
</reference>
<keyword evidence="14" id="KW-1185">Reference proteome</keyword>
<evidence type="ECO:0000313" key="14">
    <source>
        <dbReference type="Proteomes" id="UP001523566"/>
    </source>
</evidence>
<dbReference type="PANTHER" id="PTHR22777">
    <property type="entry name" value="HEMOLYSIN-RELATED"/>
    <property type="match status" value="1"/>
</dbReference>
<dbReference type="InterPro" id="IPR005170">
    <property type="entry name" value="Transptr-assoc_dom"/>
</dbReference>
<evidence type="ECO:0000259" key="11">
    <source>
        <dbReference type="PROSITE" id="PS51371"/>
    </source>
</evidence>